<dbReference type="EMBL" id="CAJNIZ010032002">
    <property type="protein sequence ID" value="CAE7534050.1"/>
    <property type="molecule type" value="Genomic_DNA"/>
</dbReference>
<evidence type="ECO:0000313" key="2">
    <source>
        <dbReference type="EMBL" id="CAE7534050.1"/>
    </source>
</evidence>
<dbReference type="AlphaFoldDB" id="A0A812TR68"/>
<organism evidence="2 3">
    <name type="scientific">Symbiodinium pilosum</name>
    <name type="common">Dinoflagellate</name>
    <dbReference type="NCBI Taxonomy" id="2952"/>
    <lineage>
        <taxon>Eukaryota</taxon>
        <taxon>Sar</taxon>
        <taxon>Alveolata</taxon>
        <taxon>Dinophyceae</taxon>
        <taxon>Suessiales</taxon>
        <taxon>Symbiodiniaceae</taxon>
        <taxon>Symbiodinium</taxon>
    </lineage>
</organism>
<proteinExistence type="predicted"/>
<sequence>MAVQQGMSASAQAALRLRRLLAKQTQEVKEMEVELQDREAERLHLLQLLKYKEQILQQESFATERLRAALYSAKGCKQYYLMLCVLRSWRDATLRANSRRGLAQAKEQGVEVVLRHACGALAMGLRQLVNRRIADAMHELWLHAAAKRLQSPQEPNPAYCIASSDMFAGQVIDSDWALQSEEPYKLDEVAEYEALVARLHSELRWERSRREACDKALETLRGSYSLLLSRASAQKNILKV</sequence>
<dbReference type="Proteomes" id="UP000649617">
    <property type="component" value="Unassembled WGS sequence"/>
</dbReference>
<dbReference type="OrthoDB" id="421903at2759"/>
<protein>
    <submittedName>
        <fullName evidence="2">PkgB protein</fullName>
    </submittedName>
</protein>
<keyword evidence="3" id="KW-1185">Reference proteome</keyword>
<comment type="caution">
    <text evidence="2">The sequence shown here is derived from an EMBL/GenBank/DDBJ whole genome shotgun (WGS) entry which is preliminary data.</text>
</comment>
<feature type="coiled-coil region" evidence="1">
    <location>
        <begin position="14"/>
        <end position="41"/>
    </location>
</feature>
<accession>A0A812TR68</accession>
<keyword evidence="1" id="KW-0175">Coiled coil</keyword>
<name>A0A812TR68_SYMPI</name>
<reference evidence="2" key="1">
    <citation type="submission" date="2021-02" db="EMBL/GenBank/DDBJ databases">
        <authorList>
            <person name="Dougan E. K."/>
            <person name="Rhodes N."/>
            <person name="Thang M."/>
            <person name="Chan C."/>
        </authorList>
    </citation>
    <scope>NUCLEOTIDE SEQUENCE</scope>
</reference>
<gene>
    <name evidence="2" type="primary">pkgB</name>
    <name evidence="2" type="ORF">SPIL2461_LOCUS14091</name>
</gene>
<evidence type="ECO:0000313" key="3">
    <source>
        <dbReference type="Proteomes" id="UP000649617"/>
    </source>
</evidence>
<evidence type="ECO:0000256" key="1">
    <source>
        <dbReference type="SAM" id="Coils"/>
    </source>
</evidence>